<dbReference type="PANTHER" id="PTHR43523:SF6">
    <property type="entry name" value="GLYCOGEN BIOSYNTHESIS PROTEIN GLGD"/>
    <property type="match status" value="1"/>
</dbReference>
<dbReference type="AlphaFoldDB" id="A0A084JG58"/>
<keyword evidence="5" id="KW-0320">Glycogen biosynthesis</keyword>
<name>A0A084JG58_9FIRM</name>
<protein>
    <submittedName>
        <fullName evidence="9">Glucose-1-phosphate adenylyltransferase</fullName>
    </submittedName>
</protein>
<keyword evidence="2" id="KW-0321">Glycogen metabolism</keyword>
<dbReference type="STRING" id="29354.IO98_19945"/>
<keyword evidence="6" id="KW-0119">Carbohydrate metabolism</keyword>
<keyword evidence="9" id="KW-0548">Nucleotidyltransferase</keyword>
<keyword evidence="10" id="KW-1185">Reference proteome</keyword>
<dbReference type="InterPro" id="IPR056818">
    <property type="entry name" value="GlmU/GlgC-like_hexapep"/>
</dbReference>
<dbReference type="PANTHER" id="PTHR43523">
    <property type="entry name" value="GLUCOSE-1-PHOSPHATE ADENYLYLTRANSFERASE-RELATED"/>
    <property type="match status" value="1"/>
</dbReference>
<feature type="domain" description="Glucose-1-phosphate adenylyltransferase/Bifunctional protein GlmU-like C-terminal hexapeptide" evidence="8">
    <location>
        <begin position="285"/>
        <end position="356"/>
    </location>
</feature>
<dbReference type="InterPro" id="IPR005835">
    <property type="entry name" value="NTP_transferase_dom"/>
</dbReference>
<dbReference type="InterPro" id="IPR005836">
    <property type="entry name" value="ADP_Glu_pyroP_CS"/>
</dbReference>
<dbReference type="Pfam" id="PF24894">
    <property type="entry name" value="Hexapep_GlmU"/>
    <property type="match status" value="1"/>
</dbReference>
<dbReference type="EMBL" id="JPME01000028">
    <property type="protein sequence ID" value="KEZ87942.1"/>
    <property type="molecule type" value="Genomic_DNA"/>
</dbReference>
<dbReference type="InterPro" id="IPR011832">
    <property type="entry name" value="GlgDAde_trans"/>
</dbReference>
<dbReference type="CDD" id="cd02508">
    <property type="entry name" value="ADP_Glucose_PP"/>
    <property type="match status" value="1"/>
</dbReference>
<evidence type="ECO:0000313" key="9">
    <source>
        <dbReference type="EMBL" id="KEZ87942.1"/>
    </source>
</evidence>
<gene>
    <name evidence="9" type="ORF">IO98_19945</name>
</gene>
<evidence type="ECO:0000259" key="8">
    <source>
        <dbReference type="Pfam" id="PF24894"/>
    </source>
</evidence>
<dbReference type="InterPro" id="IPR029044">
    <property type="entry name" value="Nucleotide-diphossugar_trans"/>
</dbReference>
<keyword evidence="4" id="KW-0067">ATP-binding</keyword>
<evidence type="ECO:0000256" key="6">
    <source>
        <dbReference type="ARBA" id="ARBA00023277"/>
    </source>
</evidence>
<dbReference type="GO" id="GO:0005524">
    <property type="term" value="F:ATP binding"/>
    <property type="evidence" value="ECO:0007669"/>
    <property type="project" value="UniProtKB-KW"/>
</dbReference>
<evidence type="ECO:0000256" key="3">
    <source>
        <dbReference type="ARBA" id="ARBA00022741"/>
    </source>
</evidence>
<keyword evidence="9" id="KW-0808">Transferase</keyword>
<dbReference type="Gene3D" id="2.160.10.10">
    <property type="entry name" value="Hexapeptide repeat proteins"/>
    <property type="match status" value="1"/>
</dbReference>
<feature type="domain" description="Nucleotidyl transferase" evidence="7">
    <location>
        <begin position="5"/>
        <end position="256"/>
    </location>
</feature>
<dbReference type="Pfam" id="PF00483">
    <property type="entry name" value="NTP_transferase"/>
    <property type="match status" value="1"/>
</dbReference>
<dbReference type="GO" id="GO:0005978">
    <property type="term" value="P:glycogen biosynthetic process"/>
    <property type="evidence" value="ECO:0007669"/>
    <property type="project" value="UniProtKB-KW"/>
</dbReference>
<dbReference type="Gene3D" id="3.90.550.10">
    <property type="entry name" value="Spore Coat Polysaccharide Biosynthesis Protein SpsA, Chain A"/>
    <property type="match status" value="1"/>
</dbReference>
<dbReference type="PROSITE" id="PS00809">
    <property type="entry name" value="ADP_GLC_PYROPHOSPH_2"/>
    <property type="match status" value="1"/>
</dbReference>
<evidence type="ECO:0000259" key="7">
    <source>
        <dbReference type="Pfam" id="PF00483"/>
    </source>
</evidence>
<proteinExistence type="inferred from homology"/>
<reference evidence="9 10" key="1">
    <citation type="submission" date="2014-07" db="EMBL/GenBank/DDBJ databases">
        <title>Draft genome of Clostridium celerecrescens 152B isolated from sediments associated with methane hydrate from Krishna Godavari basin.</title>
        <authorList>
            <person name="Honkalas V.S."/>
            <person name="Dabir A.P."/>
            <person name="Arora P."/>
            <person name="Dhakephalkar P.K."/>
        </authorList>
    </citation>
    <scope>NUCLEOTIDE SEQUENCE [LARGE SCALE GENOMIC DNA]</scope>
    <source>
        <strain evidence="9 10">152B</strain>
    </source>
</reference>
<dbReference type="SUPFAM" id="SSF53448">
    <property type="entry name" value="Nucleotide-diphospho-sugar transferases"/>
    <property type="match status" value="1"/>
</dbReference>
<dbReference type="SUPFAM" id="SSF51161">
    <property type="entry name" value="Trimeric LpxA-like enzymes"/>
    <property type="match status" value="1"/>
</dbReference>
<dbReference type="RefSeq" id="WP_038283981.1">
    <property type="nucleotide sequence ID" value="NZ_JPME01000028.1"/>
</dbReference>
<keyword evidence="3" id="KW-0547">Nucleotide-binding</keyword>
<organism evidence="9 10">
    <name type="scientific">Lacrimispora celerecrescens</name>
    <dbReference type="NCBI Taxonomy" id="29354"/>
    <lineage>
        <taxon>Bacteria</taxon>
        <taxon>Bacillati</taxon>
        <taxon>Bacillota</taxon>
        <taxon>Clostridia</taxon>
        <taxon>Lachnospirales</taxon>
        <taxon>Lachnospiraceae</taxon>
        <taxon>Lacrimispora</taxon>
    </lineage>
</organism>
<dbReference type="CDD" id="cd04651">
    <property type="entry name" value="LbH_G1P_AT_C"/>
    <property type="match status" value="1"/>
</dbReference>
<sequence>MRAIGIVLAGGNSKRMRELSNKRAISAMPIAGNYRSIDFALSNMTNSHIQNVAVLTQYNSRSLHLHLSSSKWWDFGRKQGGLFVFTPTITAESSDWYRGTADALFQNLTFLKNSHEPYVVIAAGDGIYKLDYGKVLEYHIEKKADITVVCTELPVGEDITRFGLVRTNEDGRITDFEEKPMVASSNFVSCGIYVIRRRQLIELIERCAMEDRYDFVNDILIRYRNLKRIYAYKMNTYWRNIASVESYYKTNMDFLKSEVRDYFFRQYPDVYSKIDDLPPAKYNPGAMVKNSLISSGSIVNGVVENSVLFKKAYVGNNCVIKNSIILNDVYIGDNTVIENCIVESRDTIRANTTHIGTPDNIKIVLEKNERYTL</sequence>
<evidence type="ECO:0000256" key="2">
    <source>
        <dbReference type="ARBA" id="ARBA00022600"/>
    </source>
</evidence>
<evidence type="ECO:0000256" key="1">
    <source>
        <dbReference type="ARBA" id="ARBA00010443"/>
    </source>
</evidence>
<dbReference type="GO" id="GO:0008878">
    <property type="term" value="F:glucose-1-phosphate adenylyltransferase activity"/>
    <property type="evidence" value="ECO:0007669"/>
    <property type="project" value="InterPro"/>
</dbReference>
<accession>A0A084JG58</accession>
<dbReference type="InterPro" id="IPR011004">
    <property type="entry name" value="Trimer_LpxA-like_sf"/>
</dbReference>
<dbReference type="NCBIfam" id="TIGR02092">
    <property type="entry name" value="glgD"/>
    <property type="match status" value="1"/>
</dbReference>
<dbReference type="InterPro" id="IPR011831">
    <property type="entry name" value="ADP-Glc_PPase"/>
</dbReference>
<comment type="caution">
    <text evidence="9">The sequence shown here is derived from an EMBL/GenBank/DDBJ whole genome shotgun (WGS) entry which is preliminary data.</text>
</comment>
<evidence type="ECO:0000256" key="5">
    <source>
        <dbReference type="ARBA" id="ARBA00023056"/>
    </source>
</evidence>
<evidence type="ECO:0000313" key="10">
    <source>
        <dbReference type="Proteomes" id="UP000028525"/>
    </source>
</evidence>
<dbReference type="OrthoDB" id="9801810at2"/>
<evidence type="ECO:0000256" key="4">
    <source>
        <dbReference type="ARBA" id="ARBA00022840"/>
    </source>
</evidence>
<dbReference type="Proteomes" id="UP000028525">
    <property type="component" value="Unassembled WGS sequence"/>
</dbReference>
<comment type="similarity">
    <text evidence="1">Belongs to the bacterial/plant glucose-1-phosphate adenylyltransferase family.</text>
</comment>